<dbReference type="EMBL" id="ABFK02000018">
    <property type="protein sequence ID" value="EDS03583.1"/>
    <property type="molecule type" value="Genomic_DNA"/>
</dbReference>
<evidence type="ECO:0000313" key="1">
    <source>
        <dbReference type="EMBL" id="EDS03583.1"/>
    </source>
</evidence>
<name>B0MWA3_9BACT</name>
<comment type="caution">
    <text evidence="1">The sequence shown here is derived from an EMBL/GenBank/DDBJ whole genome shotgun (WGS) entry which is preliminary data.</text>
</comment>
<dbReference type="HOGENOM" id="CLU_3283824_0_0_10"/>
<evidence type="ECO:0000313" key="2">
    <source>
        <dbReference type="Proteomes" id="UP000005819"/>
    </source>
</evidence>
<reference evidence="1" key="1">
    <citation type="submission" date="2007-10" db="EMBL/GenBank/DDBJ databases">
        <authorList>
            <person name="Fulton L."/>
            <person name="Clifton S."/>
            <person name="Fulton B."/>
            <person name="Xu J."/>
            <person name="Minx P."/>
            <person name="Pepin K.H."/>
            <person name="Johnson M."/>
            <person name="Thiruvilangam P."/>
            <person name="Bhonagiri V."/>
            <person name="Nash W.E."/>
            <person name="Mardis E.R."/>
            <person name="Wilson R.K."/>
        </authorList>
    </citation>
    <scope>NUCLEOTIDE SEQUENCE [LARGE SCALE GENOMIC DNA]</scope>
    <source>
        <strain evidence="1">DSM 17216</strain>
    </source>
</reference>
<keyword evidence="2" id="KW-1185">Reference proteome</keyword>
<dbReference type="Proteomes" id="UP000005819">
    <property type="component" value="Unassembled WGS sequence"/>
</dbReference>
<accession>B0MWA3</accession>
<organism evidence="1 2">
    <name type="scientific">Alistipes putredinis DSM 17216</name>
    <dbReference type="NCBI Taxonomy" id="445970"/>
    <lineage>
        <taxon>Bacteria</taxon>
        <taxon>Pseudomonadati</taxon>
        <taxon>Bacteroidota</taxon>
        <taxon>Bacteroidia</taxon>
        <taxon>Bacteroidales</taxon>
        <taxon>Rikenellaceae</taxon>
        <taxon>Alistipes</taxon>
    </lineage>
</organism>
<gene>
    <name evidence="1" type="ORF">ALIPUT_01410</name>
</gene>
<protein>
    <submittedName>
        <fullName evidence="1">Uncharacterized protein</fullName>
    </submittedName>
</protein>
<sequence length="40" mass="4503">MFKDNKYILKTMINDQILSSFSASGISKKRTCPSPVENIP</sequence>
<reference evidence="1" key="2">
    <citation type="submission" date="2013-09" db="EMBL/GenBank/DDBJ databases">
        <title>Draft genome sequence of Alistipes putredinis (DSM 17216).</title>
        <authorList>
            <person name="Sudarsanam P."/>
            <person name="Ley R."/>
            <person name="Guruge J."/>
            <person name="Turnbaugh P.J."/>
            <person name="Mahowald M."/>
            <person name="Liep D."/>
            <person name="Gordon J."/>
        </authorList>
    </citation>
    <scope>NUCLEOTIDE SEQUENCE</scope>
    <source>
        <strain evidence="1">DSM 17216</strain>
    </source>
</reference>
<proteinExistence type="predicted"/>
<dbReference type="AlphaFoldDB" id="B0MWA3"/>